<dbReference type="InParanoid" id="F0YAU1"/>
<dbReference type="Gene3D" id="3.20.20.100">
    <property type="entry name" value="NADP-dependent oxidoreductase domain"/>
    <property type="match status" value="1"/>
</dbReference>
<protein>
    <recommendedName>
        <fullName evidence="1">NADP-dependent oxidoreductase domain-containing protein</fullName>
    </recommendedName>
</protein>
<feature type="domain" description="NADP-dependent oxidoreductase" evidence="1">
    <location>
        <begin position="45"/>
        <end position="298"/>
    </location>
</feature>
<dbReference type="KEGG" id="aaf:AURANDRAFT_71764"/>
<gene>
    <name evidence="2" type="ORF">AURANDRAFT_71764</name>
</gene>
<dbReference type="AlphaFoldDB" id="F0YAU1"/>
<dbReference type="InterPro" id="IPR023210">
    <property type="entry name" value="NADP_OxRdtase_dom"/>
</dbReference>
<dbReference type="GeneID" id="20228382"/>
<dbReference type="PANTHER" id="PTHR43312">
    <property type="entry name" value="D-THREO-ALDOSE 1-DEHYDROGENASE"/>
    <property type="match status" value="1"/>
</dbReference>
<dbReference type="Proteomes" id="UP000002729">
    <property type="component" value="Unassembled WGS sequence"/>
</dbReference>
<dbReference type="InterPro" id="IPR053135">
    <property type="entry name" value="AKR2_Oxidoreductase"/>
</dbReference>
<dbReference type="EMBL" id="GL833130">
    <property type="protein sequence ID" value="EGB07590.1"/>
    <property type="molecule type" value="Genomic_DNA"/>
</dbReference>
<dbReference type="OrthoDB" id="37537at2759"/>
<dbReference type="RefSeq" id="XP_009037590.1">
    <property type="nucleotide sequence ID" value="XM_009039342.1"/>
</dbReference>
<dbReference type="SUPFAM" id="SSF51430">
    <property type="entry name" value="NAD(P)-linked oxidoreductase"/>
    <property type="match status" value="1"/>
</dbReference>
<evidence type="ECO:0000259" key="1">
    <source>
        <dbReference type="Pfam" id="PF00248"/>
    </source>
</evidence>
<sequence length="336" mass="35865">MRAGVLACAISAMGLSPKFEIPKRIGVGLAALGRPGYINLGREQHLGGRDEASMQAQAFVVLDAAWASGVRWFDAARSYGKAEEFLGAWLRERGIKPSEVCVSSKWGYRYNAGWRVTTDGEPHEIKDHSLAHLRSQTLETAALIGDYVDLYQIHSATLDSGVLDDEAVLAELRAIKAERGWRIGASVSSPAQADVVAKALEAGGDEKLFDALQVTYNVLEQGPHDALVRAAEAGVDIIVKEAMANGRALECAPLVAKAAELDVAPDALALAAVLAQPFRPHVLSGAVTADQLASNLGADACARRLADDPDLLAELMRACRQDGAAYWKDRGALAWN</sequence>
<dbReference type="OMA" id="SKWGYTY"/>
<proteinExistence type="predicted"/>
<reference evidence="2 3" key="1">
    <citation type="journal article" date="2011" name="Proc. Natl. Acad. Sci. U.S.A.">
        <title>Niche of harmful alga Aureococcus anophagefferens revealed through ecogenomics.</title>
        <authorList>
            <person name="Gobler C.J."/>
            <person name="Berry D.L."/>
            <person name="Dyhrman S.T."/>
            <person name="Wilhelm S.W."/>
            <person name="Salamov A."/>
            <person name="Lobanov A.V."/>
            <person name="Zhang Y."/>
            <person name="Collier J.L."/>
            <person name="Wurch L.L."/>
            <person name="Kustka A.B."/>
            <person name="Dill B.D."/>
            <person name="Shah M."/>
            <person name="VerBerkmoes N.C."/>
            <person name="Kuo A."/>
            <person name="Terry A."/>
            <person name="Pangilinan J."/>
            <person name="Lindquist E.A."/>
            <person name="Lucas S."/>
            <person name="Paulsen I.T."/>
            <person name="Hattenrath-Lehmann T.K."/>
            <person name="Talmage S.C."/>
            <person name="Walker E.A."/>
            <person name="Koch F."/>
            <person name="Burson A.M."/>
            <person name="Marcoval M.A."/>
            <person name="Tang Y.Z."/>
            <person name="Lecleir G.R."/>
            <person name="Coyne K.J."/>
            <person name="Berg G.M."/>
            <person name="Bertrand E.M."/>
            <person name="Saito M.A."/>
            <person name="Gladyshev V.N."/>
            <person name="Grigoriev I.V."/>
        </authorList>
    </citation>
    <scope>NUCLEOTIDE SEQUENCE [LARGE SCALE GENOMIC DNA]</scope>
    <source>
        <strain evidence="3">CCMP 1984</strain>
    </source>
</reference>
<keyword evidence="3" id="KW-1185">Reference proteome</keyword>
<accession>F0YAU1</accession>
<dbReference type="PANTHER" id="PTHR43312:SF1">
    <property type="entry name" value="NADP-DEPENDENT OXIDOREDUCTASE DOMAIN-CONTAINING PROTEIN"/>
    <property type="match status" value="1"/>
</dbReference>
<name>F0YAU1_AURAN</name>
<dbReference type="InterPro" id="IPR036812">
    <property type="entry name" value="NAD(P)_OxRdtase_dom_sf"/>
</dbReference>
<organism evidence="3">
    <name type="scientific">Aureococcus anophagefferens</name>
    <name type="common">Harmful bloom alga</name>
    <dbReference type="NCBI Taxonomy" id="44056"/>
    <lineage>
        <taxon>Eukaryota</taxon>
        <taxon>Sar</taxon>
        <taxon>Stramenopiles</taxon>
        <taxon>Ochrophyta</taxon>
        <taxon>Pelagophyceae</taxon>
        <taxon>Pelagomonadales</taxon>
        <taxon>Pelagomonadaceae</taxon>
        <taxon>Aureococcus</taxon>
    </lineage>
</organism>
<evidence type="ECO:0000313" key="3">
    <source>
        <dbReference type="Proteomes" id="UP000002729"/>
    </source>
</evidence>
<evidence type="ECO:0000313" key="2">
    <source>
        <dbReference type="EMBL" id="EGB07590.1"/>
    </source>
</evidence>
<dbReference type="Pfam" id="PF00248">
    <property type="entry name" value="Aldo_ket_red"/>
    <property type="match status" value="1"/>
</dbReference>
<dbReference type="eggNOG" id="ENOG502RNJG">
    <property type="taxonomic scope" value="Eukaryota"/>
</dbReference>